<dbReference type="AlphaFoldDB" id="A0A9P0L0S8"/>
<name>A0A9P0L0S8_ACAOB</name>
<evidence type="ECO:0000313" key="2">
    <source>
        <dbReference type="Proteomes" id="UP001152888"/>
    </source>
</evidence>
<comment type="caution">
    <text evidence="1">The sequence shown here is derived from an EMBL/GenBank/DDBJ whole genome shotgun (WGS) entry which is preliminary data.</text>
</comment>
<keyword evidence="2" id="KW-1185">Reference proteome</keyword>
<dbReference type="Proteomes" id="UP001152888">
    <property type="component" value="Unassembled WGS sequence"/>
</dbReference>
<evidence type="ECO:0000313" key="1">
    <source>
        <dbReference type="EMBL" id="CAH1984226.1"/>
    </source>
</evidence>
<dbReference type="EMBL" id="CAKOFQ010006953">
    <property type="protein sequence ID" value="CAH1984226.1"/>
    <property type="molecule type" value="Genomic_DNA"/>
</dbReference>
<organism evidence="1 2">
    <name type="scientific">Acanthoscelides obtectus</name>
    <name type="common">Bean weevil</name>
    <name type="synonym">Bruchus obtectus</name>
    <dbReference type="NCBI Taxonomy" id="200917"/>
    <lineage>
        <taxon>Eukaryota</taxon>
        <taxon>Metazoa</taxon>
        <taxon>Ecdysozoa</taxon>
        <taxon>Arthropoda</taxon>
        <taxon>Hexapoda</taxon>
        <taxon>Insecta</taxon>
        <taxon>Pterygota</taxon>
        <taxon>Neoptera</taxon>
        <taxon>Endopterygota</taxon>
        <taxon>Coleoptera</taxon>
        <taxon>Polyphaga</taxon>
        <taxon>Cucujiformia</taxon>
        <taxon>Chrysomeloidea</taxon>
        <taxon>Chrysomelidae</taxon>
        <taxon>Bruchinae</taxon>
        <taxon>Bruchini</taxon>
        <taxon>Acanthoscelides</taxon>
    </lineage>
</organism>
<sequence>MSSRVFDTAGGECAVIYTTSMLLHDSDWKTLEWCSTRRLGNKYPTRWRKQSVTVETVNGAEDGTIVQST</sequence>
<accession>A0A9P0L0S8</accession>
<gene>
    <name evidence="1" type="ORF">ACAOBT_LOCUS15980</name>
</gene>
<proteinExistence type="predicted"/>
<protein>
    <submittedName>
        <fullName evidence="1">Uncharacterized protein</fullName>
    </submittedName>
</protein>
<reference evidence="1" key="1">
    <citation type="submission" date="2022-03" db="EMBL/GenBank/DDBJ databases">
        <authorList>
            <person name="Sayadi A."/>
        </authorList>
    </citation>
    <scope>NUCLEOTIDE SEQUENCE</scope>
</reference>